<dbReference type="InterPro" id="IPR001789">
    <property type="entry name" value="Sig_transdc_resp-reg_receiver"/>
</dbReference>
<dbReference type="InterPro" id="IPR011006">
    <property type="entry name" value="CheY-like_superfamily"/>
</dbReference>
<keyword evidence="7" id="KW-0472">Membrane</keyword>
<dbReference type="InterPro" id="IPR003661">
    <property type="entry name" value="HisK_dim/P_dom"/>
</dbReference>
<dbReference type="Gene3D" id="3.40.50.2300">
    <property type="match status" value="1"/>
</dbReference>
<dbReference type="InterPro" id="IPR058544">
    <property type="entry name" value="ETR1_N"/>
</dbReference>
<evidence type="ECO:0000259" key="9">
    <source>
        <dbReference type="PROSITE" id="PS50110"/>
    </source>
</evidence>
<evidence type="ECO:0000313" key="11">
    <source>
        <dbReference type="Proteomes" id="UP000001880"/>
    </source>
</evidence>
<dbReference type="SMART" id="SM00448">
    <property type="entry name" value="REC"/>
    <property type="match status" value="1"/>
</dbReference>
<dbReference type="InterPro" id="IPR004358">
    <property type="entry name" value="Sig_transdc_His_kin-like_C"/>
</dbReference>
<dbReference type="eggNOG" id="COG2205">
    <property type="taxonomic scope" value="Bacteria"/>
</dbReference>
<feature type="domain" description="Histidine kinase" evidence="8">
    <location>
        <begin position="598"/>
        <end position="815"/>
    </location>
</feature>
<dbReference type="STRING" id="502025.Hoch_5118"/>
<dbReference type="SUPFAM" id="SSF47384">
    <property type="entry name" value="Homodimeric domain of signal transducing histidine kinase"/>
    <property type="match status" value="2"/>
</dbReference>
<dbReference type="SMART" id="SM00388">
    <property type="entry name" value="HisKA"/>
    <property type="match status" value="2"/>
</dbReference>
<dbReference type="PANTHER" id="PTHR43547">
    <property type="entry name" value="TWO-COMPONENT HISTIDINE KINASE"/>
    <property type="match status" value="1"/>
</dbReference>
<dbReference type="InterPro" id="IPR036097">
    <property type="entry name" value="HisK_dim/P_sf"/>
</dbReference>
<dbReference type="SUPFAM" id="SSF55874">
    <property type="entry name" value="ATPase domain of HSP90 chaperone/DNA topoisomerase II/histidine kinase"/>
    <property type="match status" value="2"/>
</dbReference>
<dbReference type="EMBL" id="CP001804">
    <property type="protein sequence ID" value="ACY17606.1"/>
    <property type="molecule type" value="Genomic_DNA"/>
</dbReference>
<dbReference type="Proteomes" id="UP000001880">
    <property type="component" value="Chromosome"/>
</dbReference>
<name>D0LWF6_HALO1</name>
<dbReference type="EC" id="2.7.13.3" evidence="2"/>
<keyword evidence="11" id="KW-1185">Reference proteome</keyword>
<keyword evidence="7" id="KW-0812">Transmembrane</keyword>
<proteinExistence type="predicted"/>
<feature type="transmembrane region" description="Helical" evidence="7">
    <location>
        <begin position="92"/>
        <end position="113"/>
    </location>
</feature>
<feature type="transmembrane region" description="Helical" evidence="7">
    <location>
        <begin position="58"/>
        <end position="80"/>
    </location>
</feature>
<dbReference type="CDD" id="cd00082">
    <property type="entry name" value="HisKA"/>
    <property type="match status" value="2"/>
</dbReference>
<dbReference type="InterPro" id="IPR005467">
    <property type="entry name" value="His_kinase_dom"/>
</dbReference>
<dbReference type="GO" id="GO:0000155">
    <property type="term" value="F:phosphorelay sensor kinase activity"/>
    <property type="evidence" value="ECO:0007669"/>
    <property type="project" value="InterPro"/>
</dbReference>
<feature type="region of interest" description="Disordered" evidence="6">
    <location>
        <begin position="378"/>
        <end position="414"/>
    </location>
</feature>
<dbReference type="KEGG" id="hoh:Hoch_5118"/>
<accession>D0LWF6</accession>
<feature type="coiled-coil region" evidence="5">
    <location>
        <begin position="543"/>
        <end position="588"/>
    </location>
</feature>
<dbReference type="PRINTS" id="PR00344">
    <property type="entry name" value="BCTRLSENSOR"/>
</dbReference>
<evidence type="ECO:0000256" key="7">
    <source>
        <dbReference type="SAM" id="Phobius"/>
    </source>
</evidence>
<dbReference type="Pfam" id="PF00072">
    <property type="entry name" value="Response_reg"/>
    <property type="match status" value="1"/>
</dbReference>
<keyword evidence="10" id="KW-0808">Transferase</keyword>
<keyword evidence="7" id="KW-1133">Transmembrane helix</keyword>
<evidence type="ECO:0000256" key="4">
    <source>
        <dbReference type="PROSITE-ProRule" id="PRU00169"/>
    </source>
</evidence>
<evidence type="ECO:0000256" key="1">
    <source>
        <dbReference type="ARBA" id="ARBA00000085"/>
    </source>
</evidence>
<dbReference type="HOGENOM" id="CLU_000445_82_2_7"/>
<evidence type="ECO:0000256" key="2">
    <source>
        <dbReference type="ARBA" id="ARBA00012438"/>
    </source>
</evidence>
<keyword evidence="5" id="KW-0175">Coiled coil</keyword>
<dbReference type="AlphaFoldDB" id="D0LWF6"/>
<dbReference type="SMART" id="SM00387">
    <property type="entry name" value="HATPase_c"/>
    <property type="match status" value="2"/>
</dbReference>
<dbReference type="Gene3D" id="3.30.565.10">
    <property type="entry name" value="Histidine kinase-like ATPase, C-terminal domain"/>
    <property type="match status" value="2"/>
</dbReference>
<feature type="region of interest" description="Disordered" evidence="6">
    <location>
        <begin position="816"/>
        <end position="837"/>
    </location>
</feature>
<protein>
    <recommendedName>
        <fullName evidence="2">histidine kinase</fullName>
        <ecNumber evidence="2">2.7.13.3</ecNumber>
    </recommendedName>
</protein>
<dbReference type="PROSITE" id="PS50110">
    <property type="entry name" value="RESPONSE_REGULATORY"/>
    <property type="match status" value="1"/>
</dbReference>
<dbReference type="Pfam" id="PF00512">
    <property type="entry name" value="HisKA"/>
    <property type="match status" value="2"/>
</dbReference>
<feature type="transmembrane region" description="Helical" evidence="7">
    <location>
        <begin position="20"/>
        <end position="46"/>
    </location>
</feature>
<evidence type="ECO:0000256" key="6">
    <source>
        <dbReference type="SAM" id="MobiDB-lite"/>
    </source>
</evidence>
<feature type="domain" description="Response regulatory" evidence="9">
    <location>
        <begin position="420"/>
        <end position="537"/>
    </location>
</feature>
<dbReference type="Pfam" id="PF25487">
    <property type="entry name" value="ETR1_N"/>
    <property type="match status" value="1"/>
</dbReference>
<feature type="modified residue" description="4-aspartylphosphate" evidence="4">
    <location>
        <position position="470"/>
    </location>
</feature>
<keyword evidence="10" id="KW-0418">Kinase</keyword>
<feature type="compositionally biased region" description="Acidic residues" evidence="6">
    <location>
        <begin position="821"/>
        <end position="837"/>
    </location>
</feature>
<evidence type="ECO:0000259" key="8">
    <source>
        <dbReference type="PROSITE" id="PS50109"/>
    </source>
</evidence>
<dbReference type="RefSeq" id="WP_012830198.1">
    <property type="nucleotide sequence ID" value="NC_013440.1"/>
</dbReference>
<dbReference type="PROSITE" id="PS50109">
    <property type="entry name" value="HIS_KIN"/>
    <property type="match status" value="2"/>
</dbReference>
<gene>
    <name evidence="10" type="ordered locus">Hoch_5118</name>
</gene>
<evidence type="ECO:0000256" key="3">
    <source>
        <dbReference type="ARBA" id="ARBA00022553"/>
    </source>
</evidence>
<evidence type="ECO:0000313" key="10">
    <source>
        <dbReference type="EMBL" id="ACY17606.1"/>
    </source>
</evidence>
<dbReference type="eggNOG" id="COG0745">
    <property type="taxonomic scope" value="Bacteria"/>
</dbReference>
<dbReference type="InterPro" id="IPR003594">
    <property type="entry name" value="HATPase_dom"/>
</dbReference>
<dbReference type="InterPro" id="IPR036890">
    <property type="entry name" value="HATPase_C_sf"/>
</dbReference>
<comment type="catalytic activity">
    <reaction evidence="1">
        <text>ATP + protein L-histidine = ADP + protein N-phospho-L-histidine.</text>
        <dbReference type="EC" id="2.7.13.3"/>
    </reaction>
</comment>
<sequence>MFSTNLFMPHGHCYLWQPGLLFAQVVSNALIGLSYVAISLTLLYLVRRGDYLPFKGMALAFGTFIISCGLTHFMDIYVIWYPSYWLDSAVRGVTAIASVATALILPSLVPRAVALARGARMARARGIELEAAVDDLAQLYTKTRELEQLKTEFFANVSHDLRTPLTLIMGPLQKLAQAENLLAGQRQDIEVALRSANTLLGRMNDILDVARLDAGELSPSYASCELDALVREAASHFDVMAGEREIDLSIEAEETLVAELDPSSIQRVLLNLMANAFEHTPRGGRIRCSLERISGERVRIEVADSGPGVPPDKRSQIFQRFQRGEAQGERRFDSSSGLGLAICKDFVLLHRGRIVVLEAPEGGALFRIELPRRAPEGAEVAARVEPPTQSQSGAAALSRQAPEPELEPSSGEGNAVNKPVVLVIEDNVDMNRFVVETLAEGYHTVSALDGREGLDLALNHSPTPSLIISDLMMPEMNGERLITELRNHAQLDDVPVLFLSARDEEALRTRLLRSGAQDYLAKPFSPGELRARADNLVRVKRTCEVLQRALDSQSRDLEQLARELAQRKRALQDALESTRVAREQAEQASQLKSDFLGMVTHELRSPLASLALQLERLDMMDANPAPAVHTLRQRMNSSIGRLSSLIESLLEYVRVQRGHLEVRPERFDLHLLVTDLVDDLKIQAEDKRLELSLRCEGRLPQLLSDMRLVRLAVLNLVGNAIKFTDEGSIAVALSYADERHLIAVSDTGPGIPDEAQHRIFQPFEQMVTTRKKHLPGVGLGLALVREMVTSVNGTIALESKVGVGSTFRIALPPFVVPEAEPGADDPEPGADDTDSRA</sequence>
<dbReference type="Pfam" id="PF02518">
    <property type="entry name" value="HATPase_c"/>
    <property type="match status" value="2"/>
</dbReference>
<reference evidence="10 11" key="1">
    <citation type="journal article" date="2010" name="Stand. Genomic Sci.">
        <title>Complete genome sequence of Haliangium ochraceum type strain (SMP-2).</title>
        <authorList>
            <consortium name="US DOE Joint Genome Institute (JGI-PGF)"/>
            <person name="Ivanova N."/>
            <person name="Daum C."/>
            <person name="Lang E."/>
            <person name="Abt B."/>
            <person name="Kopitz M."/>
            <person name="Saunders E."/>
            <person name="Lapidus A."/>
            <person name="Lucas S."/>
            <person name="Glavina Del Rio T."/>
            <person name="Nolan M."/>
            <person name="Tice H."/>
            <person name="Copeland A."/>
            <person name="Cheng J.F."/>
            <person name="Chen F."/>
            <person name="Bruce D."/>
            <person name="Goodwin L."/>
            <person name="Pitluck S."/>
            <person name="Mavromatis K."/>
            <person name="Pati A."/>
            <person name="Mikhailova N."/>
            <person name="Chen A."/>
            <person name="Palaniappan K."/>
            <person name="Land M."/>
            <person name="Hauser L."/>
            <person name="Chang Y.J."/>
            <person name="Jeffries C.D."/>
            <person name="Detter J.C."/>
            <person name="Brettin T."/>
            <person name="Rohde M."/>
            <person name="Goker M."/>
            <person name="Bristow J."/>
            <person name="Markowitz V."/>
            <person name="Eisen J.A."/>
            <person name="Hugenholtz P."/>
            <person name="Kyrpides N.C."/>
            <person name="Klenk H.P."/>
        </authorList>
    </citation>
    <scope>NUCLEOTIDE SEQUENCE [LARGE SCALE GENOMIC DNA]</scope>
    <source>
        <strain evidence="11">DSM 14365 / CIP 107738 / JCM 11303 / AJ 13395 / SMP-2</strain>
    </source>
</reference>
<organism evidence="10 11">
    <name type="scientific">Haliangium ochraceum (strain DSM 14365 / JCM 11303 / SMP-2)</name>
    <dbReference type="NCBI Taxonomy" id="502025"/>
    <lineage>
        <taxon>Bacteria</taxon>
        <taxon>Pseudomonadati</taxon>
        <taxon>Myxococcota</taxon>
        <taxon>Polyangia</taxon>
        <taxon>Haliangiales</taxon>
        <taxon>Kofleriaceae</taxon>
        <taxon>Haliangium</taxon>
    </lineage>
</organism>
<dbReference type="SUPFAM" id="SSF52172">
    <property type="entry name" value="CheY-like"/>
    <property type="match status" value="1"/>
</dbReference>
<evidence type="ECO:0000256" key="5">
    <source>
        <dbReference type="SAM" id="Coils"/>
    </source>
</evidence>
<dbReference type="PANTHER" id="PTHR43547:SF2">
    <property type="entry name" value="HYBRID SIGNAL TRANSDUCTION HISTIDINE KINASE C"/>
    <property type="match status" value="1"/>
</dbReference>
<keyword evidence="3 4" id="KW-0597">Phosphoprotein</keyword>
<dbReference type="Gene3D" id="1.10.287.130">
    <property type="match status" value="2"/>
</dbReference>
<feature type="domain" description="Histidine kinase" evidence="8">
    <location>
        <begin position="156"/>
        <end position="374"/>
    </location>
</feature>